<evidence type="ECO:0000256" key="1">
    <source>
        <dbReference type="SAM" id="MobiDB-lite"/>
    </source>
</evidence>
<dbReference type="Proteomes" id="UP001500893">
    <property type="component" value="Unassembled WGS sequence"/>
</dbReference>
<evidence type="ECO:0000313" key="3">
    <source>
        <dbReference type="Proteomes" id="UP001500893"/>
    </source>
</evidence>
<sequence length="78" mass="8493">MTHLWYELARGLRDEAPSPTLQRSEEPVFGAAPPDRAERTAGAVPTACEGRAPRPATPVSRLSDEPCGPPYPAKRIRL</sequence>
<protein>
    <submittedName>
        <fullName evidence="2">Uncharacterized protein</fullName>
    </submittedName>
</protein>
<dbReference type="EMBL" id="BAAAVM010000038">
    <property type="protein sequence ID" value="GAA3143049.1"/>
    <property type="molecule type" value="Genomic_DNA"/>
</dbReference>
<organism evidence="2 3">
    <name type="scientific">Streptomyces rameus</name>
    <dbReference type="NCBI Taxonomy" id="68261"/>
    <lineage>
        <taxon>Bacteria</taxon>
        <taxon>Bacillati</taxon>
        <taxon>Actinomycetota</taxon>
        <taxon>Actinomycetes</taxon>
        <taxon>Kitasatosporales</taxon>
        <taxon>Streptomycetaceae</taxon>
        <taxon>Streptomyces</taxon>
    </lineage>
</organism>
<reference evidence="3" key="1">
    <citation type="journal article" date="2019" name="Int. J. Syst. Evol. Microbiol.">
        <title>The Global Catalogue of Microorganisms (GCM) 10K type strain sequencing project: providing services to taxonomists for standard genome sequencing and annotation.</title>
        <authorList>
            <consortium name="The Broad Institute Genomics Platform"/>
            <consortium name="The Broad Institute Genome Sequencing Center for Infectious Disease"/>
            <person name="Wu L."/>
            <person name="Ma J."/>
        </authorList>
    </citation>
    <scope>NUCLEOTIDE SEQUENCE [LARGE SCALE GENOMIC DNA]</scope>
    <source>
        <strain evidence="3">JCM 11574</strain>
    </source>
</reference>
<accession>A0ABP6NE21</accession>
<dbReference type="RefSeq" id="WP_345051929.1">
    <property type="nucleotide sequence ID" value="NZ_BAAAVM010000038.1"/>
</dbReference>
<comment type="caution">
    <text evidence="2">The sequence shown here is derived from an EMBL/GenBank/DDBJ whole genome shotgun (WGS) entry which is preliminary data.</text>
</comment>
<feature type="region of interest" description="Disordered" evidence="1">
    <location>
        <begin position="12"/>
        <end position="78"/>
    </location>
</feature>
<name>A0ABP6NE21_9ACTN</name>
<evidence type="ECO:0000313" key="2">
    <source>
        <dbReference type="EMBL" id="GAA3143049.1"/>
    </source>
</evidence>
<keyword evidence="3" id="KW-1185">Reference proteome</keyword>
<proteinExistence type="predicted"/>
<gene>
    <name evidence="2" type="ORF">GCM10010521_32270</name>
</gene>